<dbReference type="EMBL" id="CP073708">
    <property type="protein sequence ID" value="QUO40016.1"/>
    <property type="molecule type" value="Genomic_DNA"/>
</dbReference>
<evidence type="ECO:0000313" key="1">
    <source>
        <dbReference type="EMBL" id="QQE72938.1"/>
    </source>
</evidence>
<dbReference type="Proteomes" id="UP000595847">
    <property type="component" value="Chromosome"/>
</dbReference>
<dbReference type="EMBL" id="CP066308">
    <property type="protein sequence ID" value="QQE72938.1"/>
    <property type="molecule type" value="Genomic_DNA"/>
</dbReference>
<reference evidence="1 3" key="1">
    <citation type="submission" date="2020-12" db="EMBL/GenBank/DDBJ databases">
        <title>strain FJAT-54423T represents a novel species of the genus Brevibacillus.</title>
        <authorList>
            <person name="Tang R."/>
        </authorList>
    </citation>
    <scope>NUCLEOTIDE SEQUENCE [LARGE SCALE GENOMIC DNA]</scope>
    <source>
        <strain evidence="1 3">FJAT-54423</strain>
    </source>
</reference>
<dbReference type="Proteomes" id="UP000677234">
    <property type="component" value="Chromosome"/>
</dbReference>
<organism evidence="1 3">
    <name type="scientific">Brevibacillus composti</name>
    <dbReference type="NCBI Taxonomy" id="2796470"/>
    <lineage>
        <taxon>Bacteria</taxon>
        <taxon>Bacillati</taxon>
        <taxon>Bacillota</taxon>
        <taxon>Bacilli</taxon>
        <taxon>Bacillales</taxon>
        <taxon>Paenibacillaceae</taxon>
        <taxon>Brevibacillus</taxon>
    </lineage>
</organism>
<evidence type="ECO:0000313" key="3">
    <source>
        <dbReference type="Proteomes" id="UP000595847"/>
    </source>
</evidence>
<evidence type="ECO:0008006" key="5">
    <source>
        <dbReference type="Google" id="ProtNLM"/>
    </source>
</evidence>
<sequence length="142" mass="15907">MKERITQRLVYRLLLVLGLVACLELAFSAFRHVETGGAGQAADESRPAPTLEVSHHLEKNELHLQLKVTSFAFSVENMGKDNRFGEGHVHIYVDGKKIAKAFEETYVVKDLPSGKHDIVVELAHNNHDSYGIKQEFSVNVKP</sequence>
<accession>A0A7T5EI16</accession>
<name>A0A7T5EI16_9BACL</name>
<dbReference type="RefSeq" id="WP_198826570.1">
    <property type="nucleotide sequence ID" value="NZ_CP066308.1"/>
</dbReference>
<protein>
    <recommendedName>
        <fullName evidence="5">DUF4399 domain-containing protein</fullName>
    </recommendedName>
</protein>
<evidence type="ECO:0000313" key="4">
    <source>
        <dbReference type="Proteomes" id="UP000677234"/>
    </source>
</evidence>
<dbReference type="KEGG" id="bcop:JD108_13440"/>
<proteinExistence type="predicted"/>
<dbReference type="AlphaFoldDB" id="A0A7T5EI16"/>
<gene>
    <name evidence="1" type="ORF">JD108_13440</name>
    <name evidence="2" type="ORF">KDJ56_13385</name>
</gene>
<keyword evidence="4" id="KW-1185">Reference proteome</keyword>
<evidence type="ECO:0000313" key="2">
    <source>
        <dbReference type="EMBL" id="QUO40016.1"/>
    </source>
</evidence>
<reference evidence="2" key="2">
    <citation type="submission" date="2021-04" db="EMBL/GenBank/DDBJ databases">
        <title>Brevibacillus composti FJAT-54423, complete genome.</title>
        <authorList>
            <person name="Tang R."/>
        </authorList>
    </citation>
    <scope>NUCLEOTIDE SEQUENCE</scope>
    <source>
        <strain evidence="2">FJAT-54424</strain>
    </source>
</reference>